<name>A0ABN7ACH3_9HEMI</name>
<reference evidence="5 6" key="1">
    <citation type="submission" date="2023-09" db="EMBL/GenBank/DDBJ databases">
        <title>Nesidiocoris tenuis whole genome shotgun sequence.</title>
        <authorList>
            <person name="Shibata T."/>
            <person name="Shimoda M."/>
            <person name="Kobayashi T."/>
            <person name="Uehara T."/>
        </authorList>
    </citation>
    <scope>NUCLEOTIDE SEQUENCE [LARGE SCALE GENOMIC DNA]</scope>
    <source>
        <strain evidence="5 6">Japan</strain>
    </source>
</reference>
<dbReference type="Proteomes" id="UP001307889">
    <property type="component" value="Chromosome 1"/>
</dbReference>
<organism evidence="5 6">
    <name type="scientific">Nesidiocoris tenuis</name>
    <dbReference type="NCBI Taxonomy" id="355587"/>
    <lineage>
        <taxon>Eukaryota</taxon>
        <taxon>Metazoa</taxon>
        <taxon>Ecdysozoa</taxon>
        <taxon>Arthropoda</taxon>
        <taxon>Hexapoda</taxon>
        <taxon>Insecta</taxon>
        <taxon>Pterygota</taxon>
        <taxon>Neoptera</taxon>
        <taxon>Paraneoptera</taxon>
        <taxon>Hemiptera</taxon>
        <taxon>Heteroptera</taxon>
        <taxon>Panheteroptera</taxon>
        <taxon>Cimicomorpha</taxon>
        <taxon>Miridae</taxon>
        <taxon>Dicyphina</taxon>
        <taxon>Nesidiocoris</taxon>
    </lineage>
</organism>
<evidence type="ECO:0000256" key="3">
    <source>
        <dbReference type="ARBA" id="ARBA00022677"/>
    </source>
</evidence>
<proteinExistence type="inferred from homology"/>
<dbReference type="EMBL" id="AP028909">
    <property type="protein sequence ID" value="BES87967.1"/>
    <property type="molecule type" value="Genomic_DNA"/>
</dbReference>
<evidence type="ECO:0000313" key="5">
    <source>
        <dbReference type="EMBL" id="BES87967.1"/>
    </source>
</evidence>
<accession>A0ABN7ACH3</accession>
<evidence type="ECO:0000256" key="4">
    <source>
        <dbReference type="SAM" id="MobiDB-lite"/>
    </source>
</evidence>
<evidence type="ECO:0000256" key="2">
    <source>
        <dbReference type="ARBA" id="ARBA00006311"/>
    </source>
</evidence>
<keyword evidence="6" id="KW-1185">Reference proteome</keyword>
<dbReference type="PANTHER" id="PTHR14024">
    <property type="entry name" value="PERILIPIN"/>
    <property type="match status" value="1"/>
</dbReference>
<feature type="region of interest" description="Disordered" evidence="4">
    <location>
        <begin position="333"/>
        <end position="359"/>
    </location>
</feature>
<sequence>MPICKNCQPPPTAKKGMPRCGSCENAYSPTTSSKRHAMEIRAKSGKTKIANDPYRKIGPPLSEKLLKQLANEMMAPFKLQIDNLERNVEYLSSKIAERNGLSERGNRDCSRRLEDFGSHRSAFEETADTIPMAQPQLQVFDKLMQIPLANLAYNTSAGVYQKVKGCNNFIGCVLDTAEGAAALAISAVAPVANKFQGPIQAVDSTLCMGIDALQDKVPMVKEPPSQIVENAMNYVSNSAAVEKVQNITNVSWEKANEVLTTTTVGTMTLNGLDKTSDIADRVIDYVLPAGEDEDNVHPHPSSECDDKVLHAAHTVGALSAKMTRRVVNTIVRRHSSANIRRPSQESEGDDSSVHSSDEE</sequence>
<keyword evidence="3" id="KW-0551">Lipid droplet</keyword>
<dbReference type="InterPro" id="IPR004279">
    <property type="entry name" value="Perilipin"/>
</dbReference>
<protein>
    <submittedName>
        <fullName evidence="5">Perilipin family</fullName>
    </submittedName>
</protein>
<dbReference type="PANTHER" id="PTHR14024:SF53">
    <property type="entry name" value="LIPID STORAGE DROPLETS SURFACE-BINDING PROTEIN 2"/>
    <property type="match status" value="1"/>
</dbReference>
<gene>
    <name evidence="5" type="ORF">NTJ_00773</name>
</gene>
<evidence type="ECO:0000313" key="6">
    <source>
        <dbReference type="Proteomes" id="UP001307889"/>
    </source>
</evidence>
<comment type="subcellular location">
    <subcellularLocation>
        <location evidence="1">Lipid droplet</location>
    </subcellularLocation>
</comment>
<comment type="similarity">
    <text evidence="2">Belongs to the perilipin family.</text>
</comment>
<evidence type="ECO:0000256" key="1">
    <source>
        <dbReference type="ARBA" id="ARBA00004502"/>
    </source>
</evidence>
<dbReference type="Pfam" id="PF03036">
    <property type="entry name" value="Perilipin"/>
    <property type="match status" value="1"/>
</dbReference>